<evidence type="ECO:0000256" key="3">
    <source>
        <dbReference type="SAM" id="Coils"/>
    </source>
</evidence>
<dbReference type="EMBL" id="JAPDHF010000001">
    <property type="protein sequence ID" value="KAJ4023851.1"/>
    <property type="molecule type" value="Genomic_DNA"/>
</dbReference>
<gene>
    <name evidence="6" type="ORF">NW766_000075</name>
</gene>
<keyword evidence="2" id="KW-0539">Nucleus</keyword>
<dbReference type="PANTHER" id="PTHR47256">
    <property type="entry name" value="ZN(II)2CYS6 TRANSCRIPTION FACTOR (EUROFUNG)-RELATED"/>
    <property type="match status" value="1"/>
</dbReference>
<feature type="compositionally biased region" description="Polar residues" evidence="4">
    <location>
        <begin position="138"/>
        <end position="153"/>
    </location>
</feature>
<keyword evidence="1" id="KW-0479">Metal-binding</keyword>
<dbReference type="CDD" id="cd00067">
    <property type="entry name" value="GAL4"/>
    <property type="match status" value="1"/>
</dbReference>
<dbReference type="Proteomes" id="UP001152130">
    <property type="component" value="Unassembled WGS sequence"/>
</dbReference>
<evidence type="ECO:0000256" key="4">
    <source>
        <dbReference type="SAM" id="MobiDB-lite"/>
    </source>
</evidence>
<dbReference type="PANTHER" id="PTHR47256:SF1">
    <property type="entry name" value="ZN(II)2CYS6 TRANSCRIPTION FACTOR (EUROFUNG)"/>
    <property type="match status" value="1"/>
</dbReference>
<comment type="caution">
    <text evidence="6">The sequence shown here is derived from an EMBL/GenBank/DDBJ whole genome shotgun (WGS) entry which is preliminary data.</text>
</comment>
<name>A0A9W8Q204_9HYPO</name>
<evidence type="ECO:0000256" key="1">
    <source>
        <dbReference type="ARBA" id="ARBA00022723"/>
    </source>
</evidence>
<evidence type="ECO:0000313" key="6">
    <source>
        <dbReference type="EMBL" id="KAJ4023851.1"/>
    </source>
</evidence>
<dbReference type="Gene3D" id="4.10.240.10">
    <property type="entry name" value="Zn(2)-C6 fungal-type DNA-binding domain"/>
    <property type="match status" value="1"/>
</dbReference>
<dbReference type="OrthoDB" id="5595695at2759"/>
<dbReference type="SMART" id="SM00066">
    <property type="entry name" value="GAL4"/>
    <property type="match status" value="1"/>
</dbReference>
<dbReference type="InterPro" id="IPR007219">
    <property type="entry name" value="XnlR_reg_dom"/>
</dbReference>
<dbReference type="CDD" id="cd12148">
    <property type="entry name" value="fungal_TF_MHR"/>
    <property type="match status" value="1"/>
</dbReference>
<dbReference type="Pfam" id="PF04082">
    <property type="entry name" value="Fungal_trans"/>
    <property type="match status" value="1"/>
</dbReference>
<feature type="region of interest" description="Disordered" evidence="4">
    <location>
        <begin position="122"/>
        <end position="199"/>
    </location>
</feature>
<evidence type="ECO:0000313" key="7">
    <source>
        <dbReference type="Proteomes" id="UP001152130"/>
    </source>
</evidence>
<keyword evidence="7" id="KW-1185">Reference proteome</keyword>
<dbReference type="GO" id="GO:0006351">
    <property type="term" value="P:DNA-templated transcription"/>
    <property type="evidence" value="ECO:0007669"/>
    <property type="project" value="InterPro"/>
</dbReference>
<dbReference type="AlphaFoldDB" id="A0A9W8Q204"/>
<dbReference type="InterPro" id="IPR036864">
    <property type="entry name" value="Zn2-C6_fun-type_DNA-bd_sf"/>
</dbReference>
<dbReference type="InterPro" id="IPR001138">
    <property type="entry name" value="Zn2Cys6_DnaBD"/>
</dbReference>
<evidence type="ECO:0000259" key="5">
    <source>
        <dbReference type="PROSITE" id="PS50048"/>
    </source>
</evidence>
<feature type="compositionally biased region" description="Low complexity" evidence="4">
    <location>
        <begin position="160"/>
        <end position="181"/>
    </location>
</feature>
<feature type="coiled-coil region" evidence="3">
    <location>
        <begin position="81"/>
        <end position="108"/>
    </location>
</feature>
<feature type="domain" description="Zn(2)-C6 fungal-type" evidence="5">
    <location>
        <begin position="42"/>
        <end position="72"/>
    </location>
</feature>
<organism evidence="6 7">
    <name type="scientific">Fusarium irregulare</name>
    <dbReference type="NCBI Taxonomy" id="2494466"/>
    <lineage>
        <taxon>Eukaryota</taxon>
        <taxon>Fungi</taxon>
        <taxon>Dikarya</taxon>
        <taxon>Ascomycota</taxon>
        <taxon>Pezizomycotina</taxon>
        <taxon>Sordariomycetes</taxon>
        <taxon>Hypocreomycetidae</taxon>
        <taxon>Hypocreales</taxon>
        <taxon>Nectriaceae</taxon>
        <taxon>Fusarium</taxon>
        <taxon>Fusarium incarnatum-equiseti species complex</taxon>
    </lineage>
</organism>
<dbReference type="GO" id="GO:0008270">
    <property type="term" value="F:zinc ion binding"/>
    <property type="evidence" value="ECO:0007669"/>
    <property type="project" value="InterPro"/>
</dbReference>
<reference evidence="6" key="1">
    <citation type="submission" date="2022-10" db="EMBL/GenBank/DDBJ databases">
        <title>Fusarium specimens isolated from Avocado Roots.</title>
        <authorList>
            <person name="Stajich J."/>
            <person name="Roper C."/>
            <person name="Heimlech-Rivalta G."/>
        </authorList>
    </citation>
    <scope>NUCLEOTIDE SEQUENCE</scope>
    <source>
        <strain evidence="6">CF00143</strain>
    </source>
</reference>
<dbReference type="GO" id="GO:0000981">
    <property type="term" value="F:DNA-binding transcription factor activity, RNA polymerase II-specific"/>
    <property type="evidence" value="ECO:0007669"/>
    <property type="project" value="InterPro"/>
</dbReference>
<dbReference type="PROSITE" id="PS50048">
    <property type="entry name" value="ZN2_CY6_FUNGAL_2"/>
    <property type="match status" value="1"/>
</dbReference>
<sequence>MEDNAASGRLRPLLPGPTRDGPPGSRPPFNLNIPKRTSVKTACQACRQRKAKCDGQRPKCSACKSGGRDCQYASHPFEAEAAALKRKHEELQERVTEHENLYSSLKTKEPHETDEILRRIRAGQDIRSITEDMPGGNPTKQSNTSAISRQQKNPLLRNYSANTSNSTTTSGSASSPTFSAARASFSGAQQPRLTAPADHPGYIFEESWRDAQRRASQDLSIDLPGYALPLSKWTKACNDDKLLSHLMLLFWTWDTVCNRIIDRTIFEEDLKNLDPTTPSAPSELRFCSPFLVNAVLAVSCLYSTNSTTFSIPGELSTRGRIFAQEAIRCLKLEDTRPSLPVTQGMALMYVYEGALGDGESALEFHTLMQQRYKALRLDDIHRSTDTAIAGSRQRAEAHALSWIQWGFYVWDWKPMHGLCRRLVIKRPTREKTWQQDGAPLNRKENPEYWWFPYPVSVAPQRSLKREIFDAECTFTELTEQVLDFIIPLEQGVSPSFNAGRALELYSALMEWKFSLPEPLRAENAVLPAAILLHLSADLVAVSILQPFDSVPKTTFGPFNPRSMTYAHATNAMSTIWHFRALYTLRNEHWLIQASSVCAFRVLFAIEESPIQLETFIKACRALLELSEAFPVAEKVLHSIESVVKEKKVNLPSYAKEYLPNGAGEGVAELTDIKVRDHTVIAEKASEGTEDRFTLTGLLSALAPSETEVD</sequence>
<proteinExistence type="predicted"/>
<dbReference type="Pfam" id="PF00172">
    <property type="entry name" value="Zn_clus"/>
    <property type="match status" value="1"/>
</dbReference>
<protein>
    <recommendedName>
        <fullName evidence="5">Zn(2)-C6 fungal-type domain-containing protein</fullName>
    </recommendedName>
</protein>
<evidence type="ECO:0000256" key="2">
    <source>
        <dbReference type="ARBA" id="ARBA00023242"/>
    </source>
</evidence>
<dbReference type="SUPFAM" id="SSF57701">
    <property type="entry name" value="Zn2/Cys6 DNA-binding domain"/>
    <property type="match status" value="1"/>
</dbReference>
<accession>A0A9W8Q204</accession>
<keyword evidence="3" id="KW-0175">Coiled coil</keyword>
<dbReference type="GO" id="GO:0003677">
    <property type="term" value="F:DNA binding"/>
    <property type="evidence" value="ECO:0007669"/>
    <property type="project" value="InterPro"/>
</dbReference>
<feature type="region of interest" description="Disordered" evidence="4">
    <location>
        <begin position="1"/>
        <end position="33"/>
    </location>
</feature>
<dbReference type="PROSITE" id="PS00463">
    <property type="entry name" value="ZN2_CY6_FUNGAL_1"/>
    <property type="match status" value="1"/>
</dbReference>
<dbReference type="InterPro" id="IPR053187">
    <property type="entry name" value="Notoamide_regulator"/>
</dbReference>